<accession>A0A0R2MSG3</accession>
<dbReference type="EMBL" id="JQCE01000037">
    <property type="protein sequence ID" value="KRO16513.1"/>
    <property type="molecule type" value="Genomic_DNA"/>
</dbReference>
<dbReference type="RefSeq" id="WP_056992986.1">
    <property type="nucleotide sequence ID" value="NZ_JQCE01000037.1"/>
</dbReference>
<organism evidence="1 2">
    <name type="scientific">Lacticaseibacillus saniviri JCM 17471 = DSM 24301</name>
    <dbReference type="NCBI Taxonomy" id="1293598"/>
    <lineage>
        <taxon>Bacteria</taxon>
        <taxon>Bacillati</taxon>
        <taxon>Bacillota</taxon>
        <taxon>Bacilli</taxon>
        <taxon>Lactobacillales</taxon>
        <taxon>Lactobacillaceae</taxon>
        <taxon>Lacticaseibacillus</taxon>
    </lineage>
</organism>
<evidence type="ECO:0000313" key="2">
    <source>
        <dbReference type="Proteomes" id="UP000050969"/>
    </source>
</evidence>
<dbReference type="PATRIC" id="fig|1293598.4.peg.1165"/>
<sequence length="112" mass="11836">MPSVSKQTANQVNFLASSRFQSFTEYVDNTTAGAIDDAGRKLIPAGTIWPANDATAKGITINTVDVTENAQPVGVIVEGYLLAQRLPVAPSDAAKTAMTGIKWRDVSETPGK</sequence>
<reference evidence="1 2" key="1">
    <citation type="journal article" date="2015" name="Genome Announc.">
        <title>Expanding the biotechnology potential of lactobacilli through comparative genomics of 213 strains and associated genera.</title>
        <authorList>
            <person name="Sun Z."/>
            <person name="Harris H.M."/>
            <person name="McCann A."/>
            <person name="Guo C."/>
            <person name="Argimon S."/>
            <person name="Zhang W."/>
            <person name="Yang X."/>
            <person name="Jeffery I.B."/>
            <person name="Cooney J.C."/>
            <person name="Kagawa T.F."/>
            <person name="Liu W."/>
            <person name="Song Y."/>
            <person name="Salvetti E."/>
            <person name="Wrobel A."/>
            <person name="Rasinkangas P."/>
            <person name="Parkhill J."/>
            <person name="Rea M.C."/>
            <person name="O'Sullivan O."/>
            <person name="Ritari J."/>
            <person name="Douillard F.P."/>
            <person name="Paul Ross R."/>
            <person name="Yang R."/>
            <person name="Briner A.E."/>
            <person name="Felis G.E."/>
            <person name="de Vos W.M."/>
            <person name="Barrangou R."/>
            <person name="Klaenhammer T.R."/>
            <person name="Caufield P.W."/>
            <person name="Cui Y."/>
            <person name="Zhang H."/>
            <person name="O'Toole P.W."/>
        </authorList>
    </citation>
    <scope>NUCLEOTIDE SEQUENCE [LARGE SCALE GENOMIC DNA]</scope>
    <source>
        <strain evidence="1 2">DSM 24301</strain>
    </source>
</reference>
<dbReference type="AlphaFoldDB" id="A0A0R2MSG3"/>
<evidence type="ECO:0008006" key="3">
    <source>
        <dbReference type="Google" id="ProtNLM"/>
    </source>
</evidence>
<comment type="caution">
    <text evidence="1">The sequence shown here is derived from an EMBL/GenBank/DDBJ whole genome shotgun (WGS) entry which is preliminary data.</text>
</comment>
<keyword evidence="2" id="KW-1185">Reference proteome</keyword>
<name>A0A0R2MSG3_9LACO</name>
<proteinExistence type="predicted"/>
<evidence type="ECO:0000313" key="1">
    <source>
        <dbReference type="EMBL" id="KRO16513.1"/>
    </source>
</evidence>
<dbReference type="STRING" id="1293598.IV56_GL001103"/>
<dbReference type="Proteomes" id="UP000050969">
    <property type="component" value="Unassembled WGS sequence"/>
</dbReference>
<protein>
    <recommendedName>
        <fullName evidence="3">Prophage protein</fullName>
    </recommendedName>
</protein>
<gene>
    <name evidence="1" type="ORF">IV56_GL001103</name>
</gene>